<dbReference type="SMART" id="SM00052">
    <property type="entry name" value="EAL"/>
    <property type="match status" value="1"/>
</dbReference>
<feature type="domain" description="GGDEF" evidence="5">
    <location>
        <begin position="618"/>
        <end position="751"/>
    </location>
</feature>
<keyword evidence="7" id="KW-1185">Reference proteome</keyword>
<dbReference type="SUPFAM" id="SSF141868">
    <property type="entry name" value="EAL domain-like"/>
    <property type="match status" value="1"/>
</dbReference>
<dbReference type="InterPro" id="IPR035919">
    <property type="entry name" value="EAL_sf"/>
</dbReference>
<dbReference type="Pfam" id="PF00990">
    <property type="entry name" value="GGDEF"/>
    <property type="match status" value="1"/>
</dbReference>
<dbReference type="CDD" id="cd01949">
    <property type="entry name" value="GGDEF"/>
    <property type="match status" value="1"/>
</dbReference>
<dbReference type="Gene3D" id="3.30.70.270">
    <property type="match status" value="1"/>
</dbReference>
<dbReference type="InterPro" id="IPR035965">
    <property type="entry name" value="PAS-like_dom_sf"/>
</dbReference>
<accession>A0ABS2C9C4</accession>
<dbReference type="PANTHER" id="PTHR44757:SF2">
    <property type="entry name" value="BIOFILM ARCHITECTURE MAINTENANCE PROTEIN MBAA"/>
    <property type="match status" value="1"/>
</dbReference>
<dbReference type="CDD" id="cd12914">
    <property type="entry name" value="PDC1_DGC_like"/>
    <property type="match status" value="1"/>
</dbReference>
<evidence type="ECO:0000313" key="7">
    <source>
        <dbReference type="Proteomes" id="UP001195660"/>
    </source>
</evidence>
<dbReference type="CDD" id="cd00130">
    <property type="entry name" value="PAS"/>
    <property type="match status" value="2"/>
</dbReference>
<feature type="domain" description="EAL" evidence="4">
    <location>
        <begin position="760"/>
        <end position="1014"/>
    </location>
</feature>
<keyword evidence="1" id="KW-1133">Transmembrane helix</keyword>
<feature type="transmembrane region" description="Helical" evidence="1">
    <location>
        <begin position="300"/>
        <end position="321"/>
    </location>
</feature>
<dbReference type="InterPro" id="IPR000160">
    <property type="entry name" value="GGDEF_dom"/>
</dbReference>
<dbReference type="InterPro" id="IPR052155">
    <property type="entry name" value="Biofilm_reg_signaling"/>
</dbReference>
<proteinExistence type="predicted"/>
<dbReference type="RefSeq" id="WP_203569561.1">
    <property type="nucleotide sequence ID" value="NZ_WOFE01000001.1"/>
</dbReference>
<feature type="domain" description="PAC" evidence="3">
    <location>
        <begin position="533"/>
        <end position="586"/>
    </location>
</feature>
<dbReference type="Pfam" id="PF22588">
    <property type="entry name" value="dCache_1_like"/>
    <property type="match status" value="1"/>
</dbReference>
<organism evidence="6 7">
    <name type="scientific">Deefgea chitinilytica</name>
    <dbReference type="NCBI Taxonomy" id="570276"/>
    <lineage>
        <taxon>Bacteria</taxon>
        <taxon>Pseudomonadati</taxon>
        <taxon>Pseudomonadota</taxon>
        <taxon>Betaproteobacteria</taxon>
        <taxon>Neisseriales</taxon>
        <taxon>Chitinibacteraceae</taxon>
        <taxon>Deefgea</taxon>
    </lineage>
</organism>
<evidence type="ECO:0000313" key="6">
    <source>
        <dbReference type="EMBL" id="MBM5570250.1"/>
    </source>
</evidence>
<dbReference type="SUPFAM" id="SSF55073">
    <property type="entry name" value="Nucleotide cyclase"/>
    <property type="match status" value="1"/>
</dbReference>
<keyword evidence="1" id="KW-0472">Membrane</keyword>
<dbReference type="InterPro" id="IPR000700">
    <property type="entry name" value="PAS-assoc_C"/>
</dbReference>
<dbReference type="Gene3D" id="3.30.450.20">
    <property type="entry name" value="PAS domain"/>
    <property type="match status" value="4"/>
</dbReference>
<dbReference type="SMART" id="SM00267">
    <property type="entry name" value="GGDEF"/>
    <property type="match status" value="1"/>
</dbReference>
<feature type="domain" description="PAS" evidence="2">
    <location>
        <begin position="456"/>
        <end position="529"/>
    </location>
</feature>
<gene>
    <name evidence="6" type="ORF">GM173_01525</name>
</gene>
<dbReference type="Pfam" id="PF13426">
    <property type="entry name" value="PAS_9"/>
    <property type="match status" value="1"/>
</dbReference>
<evidence type="ECO:0000259" key="2">
    <source>
        <dbReference type="PROSITE" id="PS50112"/>
    </source>
</evidence>
<dbReference type="PROSITE" id="PS50113">
    <property type="entry name" value="PAC"/>
    <property type="match status" value="1"/>
</dbReference>
<evidence type="ECO:0000256" key="1">
    <source>
        <dbReference type="SAM" id="Phobius"/>
    </source>
</evidence>
<dbReference type="Pfam" id="PF08447">
    <property type="entry name" value="PAS_3"/>
    <property type="match status" value="1"/>
</dbReference>
<evidence type="ECO:0000259" key="4">
    <source>
        <dbReference type="PROSITE" id="PS50883"/>
    </source>
</evidence>
<sequence length="1021" mass="114829">MSNNLSKQHYEESGDSFGWIRKVLVFLFICVFVAALVIQGVSTWRSYQATLAKAEQEMLLLARAFDQHVGRTMEGTLSALNTIEQDEIFQSCLAVQDSACLHAFMLRFVGQYSQLSSMGLANSSGVLTASSLMYPVKTHNLSSSQFFRVIRSRPQAPFYIAEQQADPTGTDSIIPFVTGVLDKNSIFSGAIIAGLNPAYFHKFYSSINQNRDLVIRLFRDDGISLARYPRLDEEIGRDISHKEFFDRVSSGTESGVFYETSKIDNITRIYGWRRVEGWPLGVSVGINRDDVLAPWWKETFITIGMAFTLLLGGSALLIYVLRQLRRLERTEADLYLTKVAIENGADMAIWLDPAGHIRYINATTCHRFGYSEQDLMSMRFRDINPNFKPESWPKFWNLLRQHRHLFDEIILKTRTGEEFPCEVHSNYILFKGQEYNCAVVRDISERRMQEEAIVKSEQQLRLALEASSTGLFDMPLDGRRTAITSPEYDRLLGYQPGELVETFDKWKDQLHPNDREQAVSAYRDYYVGNSAQFAVEFRRKIKLGDFRWFQTRGKFVDFDARGKPSRLIGTMTDITERKEAQDRITELANFDTVTGLANRNLLRDELRLAVANAEKHNTQLAVLFLDLDRFKTINDSLGHSAGDMVLAQVAGRLRQIVGKQDILSRLGGDEFVLVLADLPNPLVAGNIADRILSSFHDSFSLDAGNFATSTSIGISVFPDDGRDPDVLIKNADVAMYQAKASGRNNYQFFTADMNARASERLILETSMRRALENNEFEVYFQPQVSLKTGCIIGAEALIRWNHPEKGLISPSKFIPIAEESRLIVPIGNWVMQEACRIAAGWQQAGLPPITIAVNVSPLQLHQANLLELIQSALDNAGLPAKYLEIEVTESVVMQEVEQVMLTLQGIKRLGVKLSLDDFGTGYSSLAYLKRFAFDKLKVDQSFVRDISTDANDAAIVMAIIGLGKTLGMSVLAEGVEMQPQLEFLSAAGTDSIQGYLFSRPITAAAFQLMQEQNKTLLLHPQ</sequence>
<dbReference type="InterPro" id="IPR013655">
    <property type="entry name" value="PAS_fold_3"/>
</dbReference>
<dbReference type="Proteomes" id="UP001195660">
    <property type="component" value="Unassembled WGS sequence"/>
</dbReference>
<dbReference type="EMBL" id="WOFE01000001">
    <property type="protein sequence ID" value="MBM5570250.1"/>
    <property type="molecule type" value="Genomic_DNA"/>
</dbReference>
<protein>
    <submittedName>
        <fullName evidence="6">EAL domain-containing protein</fullName>
    </submittedName>
</protein>
<name>A0ABS2C9C4_9NEIS</name>
<reference evidence="6 7" key="1">
    <citation type="submission" date="2019-11" db="EMBL/GenBank/DDBJ databases">
        <title>Novel Deefgea species.</title>
        <authorList>
            <person name="Han J.-H."/>
        </authorList>
    </citation>
    <scope>NUCLEOTIDE SEQUENCE [LARGE SCALE GENOMIC DNA]</scope>
    <source>
        <strain evidence="6 7">LMG 24817</strain>
    </source>
</reference>
<evidence type="ECO:0000259" key="3">
    <source>
        <dbReference type="PROSITE" id="PS50113"/>
    </source>
</evidence>
<dbReference type="CDD" id="cd01948">
    <property type="entry name" value="EAL"/>
    <property type="match status" value="1"/>
</dbReference>
<dbReference type="NCBIfam" id="TIGR00254">
    <property type="entry name" value="GGDEF"/>
    <property type="match status" value="1"/>
</dbReference>
<dbReference type="Pfam" id="PF00563">
    <property type="entry name" value="EAL"/>
    <property type="match status" value="1"/>
</dbReference>
<dbReference type="PROSITE" id="PS50887">
    <property type="entry name" value="GGDEF"/>
    <property type="match status" value="1"/>
</dbReference>
<keyword evidence="1" id="KW-0812">Transmembrane</keyword>
<dbReference type="CDD" id="cd12915">
    <property type="entry name" value="PDC2_DGC_like"/>
    <property type="match status" value="1"/>
</dbReference>
<dbReference type="NCBIfam" id="TIGR00229">
    <property type="entry name" value="sensory_box"/>
    <property type="match status" value="2"/>
</dbReference>
<dbReference type="InterPro" id="IPR054327">
    <property type="entry name" value="His-kinase-like_sensor"/>
</dbReference>
<comment type="caution">
    <text evidence="6">The sequence shown here is derived from an EMBL/GenBank/DDBJ whole genome shotgun (WGS) entry which is preliminary data.</text>
</comment>
<dbReference type="PROSITE" id="PS50112">
    <property type="entry name" value="PAS"/>
    <property type="match status" value="1"/>
</dbReference>
<dbReference type="PROSITE" id="PS50883">
    <property type="entry name" value="EAL"/>
    <property type="match status" value="1"/>
</dbReference>
<dbReference type="InterPro" id="IPR043128">
    <property type="entry name" value="Rev_trsase/Diguanyl_cyclase"/>
</dbReference>
<dbReference type="InterPro" id="IPR001633">
    <property type="entry name" value="EAL_dom"/>
</dbReference>
<dbReference type="SUPFAM" id="SSF55785">
    <property type="entry name" value="PYP-like sensor domain (PAS domain)"/>
    <property type="match status" value="2"/>
</dbReference>
<feature type="transmembrane region" description="Helical" evidence="1">
    <location>
        <begin position="20"/>
        <end position="38"/>
    </location>
</feature>
<dbReference type="PANTHER" id="PTHR44757">
    <property type="entry name" value="DIGUANYLATE CYCLASE DGCP"/>
    <property type="match status" value="1"/>
</dbReference>
<dbReference type="Gene3D" id="3.20.20.450">
    <property type="entry name" value="EAL domain"/>
    <property type="match status" value="1"/>
</dbReference>
<dbReference type="InterPro" id="IPR000014">
    <property type="entry name" value="PAS"/>
</dbReference>
<dbReference type="InterPro" id="IPR029787">
    <property type="entry name" value="Nucleotide_cyclase"/>
</dbReference>
<dbReference type="InterPro" id="IPR001610">
    <property type="entry name" value="PAC"/>
</dbReference>
<evidence type="ECO:0000259" key="5">
    <source>
        <dbReference type="PROSITE" id="PS50887"/>
    </source>
</evidence>
<dbReference type="SMART" id="SM00086">
    <property type="entry name" value="PAC"/>
    <property type="match status" value="2"/>
</dbReference>
<dbReference type="SMART" id="SM00091">
    <property type="entry name" value="PAS"/>
    <property type="match status" value="2"/>
</dbReference>